<name>A0ABP0ZAS0_9ROSI</name>
<proteinExistence type="predicted"/>
<protein>
    <submittedName>
        <fullName evidence="1">Uncharacterized protein</fullName>
    </submittedName>
</protein>
<dbReference type="Proteomes" id="UP001642487">
    <property type="component" value="Chromosome 9"/>
</dbReference>
<evidence type="ECO:0000313" key="2">
    <source>
        <dbReference type="Proteomes" id="UP001642487"/>
    </source>
</evidence>
<reference evidence="1 2" key="1">
    <citation type="submission" date="2024-03" db="EMBL/GenBank/DDBJ databases">
        <authorList>
            <person name="Gkanogiannis A."/>
            <person name="Becerra Lopez-Lavalle L."/>
        </authorList>
    </citation>
    <scope>NUCLEOTIDE SEQUENCE [LARGE SCALE GENOMIC DNA]</scope>
</reference>
<evidence type="ECO:0000313" key="1">
    <source>
        <dbReference type="EMBL" id="CAK9329868.1"/>
    </source>
</evidence>
<accession>A0ABP0ZAS0</accession>
<sequence>MAKTKGIFKLNDLTTSTKMLLILNQESGFEIFGLNTTFISSRHSSSYFPIEIQYQWSPLCVSASASSISEHGNSVRNRLHKRWQCSVFLENQTEAHSSVDHQMLILCDEMNRTKMDLMFQ</sequence>
<organism evidence="1 2">
    <name type="scientific">Citrullus colocynthis</name>
    <name type="common">colocynth</name>
    <dbReference type="NCBI Taxonomy" id="252529"/>
    <lineage>
        <taxon>Eukaryota</taxon>
        <taxon>Viridiplantae</taxon>
        <taxon>Streptophyta</taxon>
        <taxon>Embryophyta</taxon>
        <taxon>Tracheophyta</taxon>
        <taxon>Spermatophyta</taxon>
        <taxon>Magnoliopsida</taxon>
        <taxon>eudicotyledons</taxon>
        <taxon>Gunneridae</taxon>
        <taxon>Pentapetalae</taxon>
        <taxon>rosids</taxon>
        <taxon>fabids</taxon>
        <taxon>Cucurbitales</taxon>
        <taxon>Cucurbitaceae</taxon>
        <taxon>Benincaseae</taxon>
        <taxon>Citrullus</taxon>
    </lineage>
</organism>
<gene>
    <name evidence="1" type="ORF">CITCOLO1_LOCUS22348</name>
</gene>
<dbReference type="EMBL" id="OZ021743">
    <property type="protein sequence ID" value="CAK9329868.1"/>
    <property type="molecule type" value="Genomic_DNA"/>
</dbReference>
<keyword evidence="2" id="KW-1185">Reference proteome</keyword>